<evidence type="ECO:0000256" key="2">
    <source>
        <dbReference type="SAM" id="MobiDB-lite"/>
    </source>
</evidence>
<keyword evidence="4" id="KW-1185">Reference proteome</keyword>
<feature type="compositionally biased region" description="Polar residues" evidence="2">
    <location>
        <begin position="82"/>
        <end position="91"/>
    </location>
</feature>
<dbReference type="AlphaFoldDB" id="A0AAW1KU24"/>
<dbReference type="EMBL" id="JBDFQZ010000005">
    <property type="protein sequence ID" value="KAK9723753.1"/>
    <property type="molecule type" value="Genomic_DNA"/>
</dbReference>
<feature type="compositionally biased region" description="Basic residues" evidence="2">
    <location>
        <begin position="1"/>
        <end position="19"/>
    </location>
</feature>
<proteinExistence type="predicted"/>
<sequence>MEDDKKKRKNKKKKNKQPQHQHPQQEKVNAEDTSSNAGETCSQDQNHVEEPNHLNQVSRSVNGGLDDQSNTKVEGTGVHVGSNGTLSSSSADSEKQKWLQEEAKLREMVKQLLYEKDSYVRNQADLELRMKQLQLENESWHQKEVSLEQRIRQLEQEKADVSFEEGKLKEKIRHIEMEKFILVENENSNKELTTTLSNENTRLRTQVLELEGAQNNLSQENRQLIDNISALESRIRDLEKSLPAAFTPVAEQKDGSEEEDLNAQVEAAFALVEKLVTENAELVEKLNELYMELERPKALPDATSVEVSNYVAVPDPMHGPVDDFSPGAKQFEVVPIKDERVTNDDMDSEYGNLVRHSSDTAVSGEIVQIPLNENEVHDLEAQEFRVEADEGVPITDAPLIGAPFRLISFVAKYVSGADLVNSSSDSPLRH</sequence>
<gene>
    <name evidence="3" type="ORF">RND81_05G023000</name>
</gene>
<evidence type="ECO:0000256" key="1">
    <source>
        <dbReference type="SAM" id="Coils"/>
    </source>
</evidence>
<evidence type="ECO:0000313" key="4">
    <source>
        <dbReference type="Proteomes" id="UP001443914"/>
    </source>
</evidence>
<feature type="compositionally biased region" description="Polar residues" evidence="2">
    <location>
        <begin position="31"/>
        <end position="45"/>
    </location>
</feature>
<comment type="caution">
    <text evidence="3">The sequence shown here is derived from an EMBL/GenBank/DDBJ whole genome shotgun (WGS) entry which is preliminary data.</text>
</comment>
<dbReference type="EMBL" id="JBDFQZ010000005">
    <property type="protein sequence ID" value="KAK9723754.1"/>
    <property type="molecule type" value="Genomic_DNA"/>
</dbReference>
<feature type="compositionally biased region" description="Polar residues" evidence="2">
    <location>
        <begin position="53"/>
        <end position="73"/>
    </location>
</feature>
<keyword evidence="1" id="KW-0175">Coiled coil</keyword>
<dbReference type="Gene3D" id="1.10.287.510">
    <property type="entry name" value="Helix hairpin bin"/>
    <property type="match status" value="1"/>
</dbReference>
<organism evidence="3 4">
    <name type="scientific">Saponaria officinalis</name>
    <name type="common">Common soapwort</name>
    <name type="synonym">Lychnis saponaria</name>
    <dbReference type="NCBI Taxonomy" id="3572"/>
    <lineage>
        <taxon>Eukaryota</taxon>
        <taxon>Viridiplantae</taxon>
        <taxon>Streptophyta</taxon>
        <taxon>Embryophyta</taxon>
        <taxon>Tracheophyta</taxon>
        <taxon>Spermatophyta</taxon>
        <taxon>Magnoliopsida</taxon>
        <taxon>eudicotyledons</taxon>
        <taxon>Gunneridae</taxon>
        <taxon>Pentapetalae</taxon>
        <taxon>Caryophyllales</taxon>
        <taxon>Caryophyllaceae</taxon>
        <taxon>Caryophylleae</taxon>
        <taxon>Saponaria</taxon>
    </lineage>
</organism>
<feature type="coiled-coil region" evidence="1">
    <location>
        <begin position="116"/>
        <end position="171"/>
    </location>
</feature>
<protein>
    <submittedName>
        <fullName evidence="3">Uncharacterized protein</fullName>
    </submittedName>
</protein>
<reference evidence="3 4" key="1">
    <citation type="submission" date="2024-03" db="EMBL/GenBank/DDBJ databases">
        <title>WGS assembly of Saponaria officinalis var. Norfolk2.</title>
        <authorList>
            <person name="Jenkins J."/>
            <person name="Shu S."/>
            <person name="Grimwood J."/>
            <person name="Barry K."/>
            <person name="Goodstein D."/>
            <person name="Schmutz J."/>
            <person name="Leebens-Mack J."/>
            <person name="Osbourn A."/>
        </authorList>
    </citation>
    <scope>NUCLEOTIDE SEQUENCE [LARGE SCALE GENOMIC DNA]</scope>
    <source>
        <strain evidence="4">cv. Norfolk2</strain>
        <strain evidence="3">JIC</strain>
        <tissue evidence="3">Leaf</tissue>
    </source>
</reference>
<feature type="region of interest" description="Disordered" evidence="2">
    <location>
        <begin position="1"/>
        <end position="94"/>
    </location>
</feature>
<name>A0AAW1KU24_SAPOF</name>
<dbReference type="Proteomes" id="UP001443914">
    <property type="component" value="Unassembled WGS sequence"/>
</dbReference>
<accession>A0AAW1KU24</accession>
<feature type="coiled-coil region" evidence="1">
    <location>
        <begin position="203"/>
        <end position="241"/>
    </location>
</feature>
<evidence type="ECO:0000313" key="3">
    <source>
        <dbReference type="EMBL" id="KAK9723753.1"/>
    </source>
</evidence>